<sequence length="405" mass="46552">MVKTRSRGGLRRGKSVRQTKVRIREVEAPTAPSPPAFLREMEAYSALSPPVVSLGRGGSHSSAVAGFCFRRVEALKALRCRLDWMRSCEMLKLFIPEWANPSDGITYFGLRSVSVVMSMDHYMEPAQHGVQDVLNISTEVHVFHRTRLDLDHARLDVDHARLNEDHARLDLDHARLDVDHARLNEDHARLDLDHARLDVDHARLNEDHARLDLDHARLDKQRNRRKRQNKFDDDEKWIRSGDCPFTKAKRSNRDVSDQNELQTYASWEKMLHKAIHVVRQLKKKGNTNTSSAPKQQSCENHKQSSFYQVLQMPYGRSLCQQVPKTETLVTLEKIETEPEKEDPLPIFDDYADEPKEGSGGEQNCVHKEGSSSIHKLDRTQDLRTNLFEEEGNDVPQSTDHYMEPA</sequence>
<dbReference type="Proteomes" id="UP000032141">
    <property type="component" value="Chromosome C5"/>
</dbReference>
<dbReference type="Gene3D" id="1.20.5.170">
    <property type="match status" value="1"/>
</dbReference>
<proteinExistence type="predicted"/>
<evidence type="ECO:0000313" key="3">
    <source>
        <dbReference type="Proteomes" id="UP000032141"/>
    </source>
</evidence>
<reference evidence="2 3" key="1">
    <citation type="journal article" date="2014" name="Genome Biol.">
        <title>Transcriptome and methylome profiling reveals relics of genome dominance in the mesopolyploid Brassica oleracea.</title>
        <authorList>
            <person name="Parkin I.A."/>
            <person name="Koh C."/>
            <person name="Tang H."/>
            <person name="Robinson S.J."/>
            <person name="Kagale S."/>
            <person name="Clarke W.E."/>
            <person name="Town C.D."/>
            <person name="Nixon J."/>
            <person name="Krishnakumar V."/>
            <person name="Bidwell S.L."/>
            <person name="Denoeud F."/>
            <person name="Belcram H."/>
            <person name="Links M.G."/>
            <person name="Just J."/>
            <person name="Clarke C."/>
            <person name="Bender T."/>
            <person name="Huebert T."/>
            <person name="Mason A.S."/>
            <person name="Pires J.C."/>
            <person name="Barker G."/>
            <person name="Moore J."/>
            <person name="Walley P.G."/>
            <person name="Manoli S."/>
            <person name="Batley J."/>
            <person name="Edwards D."/>
            <person name="Nelson M.N."/>
            <person name="Wang X."/>
            <person name="Paterson A.H."/>
            <person name="King G."/>
            <person name="Bancroft I."/>
            <person name="Chalhoub B."/>
            <person name="Sharpe A.G."/>
        </authorList>
    </citation>
    <scope>NUCLEOTIDE SEQUENCE</scope>
    <source>
        <strain evidence="2 3">cv. TO1000</strain>
    </source>
</reference>
<dbReference type="HOGENOM" id="CLU_680343_0_0_1"/>
<organism evidence="2 3">
    <name type="scientific">Brassica oleracea var. oleracea</name>
    <dbReference type="NCBI Taxonomy" id="109376"/>
    <lineage>
        <taxon>Eukaryota</taxon>
        <taxon>Viridiplantae</taxon>
        <taxon>Streptophyta</taxon>
        <taxon>Embryophyta</taxon>
        <taxon>Tracheophyta</taxon>
        <taxon>Spermatophyta</taxon>
        <taxon>Magnoliopsida</taxon>
        <taxon>eudicotyledons</taxon>
        <taxon>Gunneridae</taxon>
        <taxon>Pentapetalae</taxon>
        <taxon>rosids</taxon>
        <taxon>malvids</taxon>
        <taxon>Brassicales</taxon>
        <taxon>Brassicaceae</taxon>
        <taxon>Brassiceae</taxon>
        <taxon>Brassica</taxon>
    </lineage>
</organism>
<feature type="compositionally biased region" description="Basic and acidic residues" evidence="1">
    <location>
        <begin position="333"/>
        <end position="343"/>
    </location>
</feature>
<dbReference type="PANTHER" id="PTHR21732:SF0">
    <property type="entry name" value="MYB_SANT-LIKE DNA-BINDING DOMAIN-CONTAINING PROTEIN 4"/>
    <property type="match status" value="1"/>
</dbReference>
<name>A0A0D3CKE6_BRAOL</name>
<keyword evidence="3" id="KW-1185">Reference proteome</keyword>
<accession>A0A0D3CKE6</accession>
<dbReference type="eggNOG" id="ENOG502RYNN">
    <property type="taxonomic scope" value="Eukaryota"/>
</dbReference>
<dbReference type="AlphaFoldDB" id="A0A0D3CKE6"/>
<reference evidence="2" key="2">
    <citation type="submission" date="2015-03" db="UniProtKB">
        <authorList>
            <consortium name="EnsemblPlants"/>
        </authorList>
    </citation>
    <scope>IDENTIFICATION</scope>
</reference>
<evidence type="ECO:0000256" key="1">
    <source>
        <dbReference type="SAM" id="MobiDB-lite"/>
    </source>
</evidence>
<evidence type="ECO:0000313" key="2">
    <source>
        <dbReference type="EnsemblPlants" id="Bo5g131840.1"/>
    </source>
</evidence>
<protein>
    <submittedName>
        <fullName evidence="2">Uncharacterized protein</fullName>
    </submittedName>
</protein>
<dbReference type="PANTHER" id="PTHR21732">
    <property type="entry name" value="MYB/SANT-LIKE DNA-BINDING DOMAIN-CONTAINING PROTEIN 4"/>
    <property type="match status" value="1"/>
</dbReference>
<dbReference type="InterPro" id="IPR026162">
    <property type="entry name" value="MSANTD4"/>
</dbReference>
<dbReference type="Gramene" id="Bo5g131840.1">
    <property type="protein sequence ID" value="Bo5g131840.1"/>
    <property type="gene ID" value="Bo5g131840"/>
</dbReference>
<dbReference type="EnsemblPlants" id="Bo5g131840.1">
    <property type="protein sequence ID" value="Bo5g131840.1"/>
    <property type="gene ID" value="Bo5g131840"/>
</dbReference>
<feature type="compositionally biased region" description="Basic and acidic residues" evidence="1">
    <location>
        <begin position="352"/>
        <end position="381"/>
    </location>
</feature>
<feature type="region of interest" description="Disordered" evidence="1">
    <location>
        <begin position="333"/>
        <end position="405"/>
    </location>
</feature>